<dbReference type="InterPro" id="IPR050703">
    <property type="entry name" value="Flavin_MAO"/>
</dbReference>
<dbReference type="SUPFAM" id="SSF51905">
    <property type="entry name" value="FAD/NAD(P)-binding domain"/>
    <property type="match status" value="1"/>
</dbReference>
<dbReference type="Gene3D" id="3.50.50.60">
    <property type="entry name" value="FAD/NAD(P)-binding domain"/>
    <property type="match status" value="1"/>
</dbReference>
<dbReference type="OrthoDB" id="337830at2"/>
<sequence>MTGLPDRADVVVIGAGLSGLVAARDLHRAGLDVHVIEAADRVGGRAYAVTSNLGSRLDLGGQWVGAGHDRLLALAAELGCTVYPMESPSMPAIVDRTVRVRPWSVSVLGALAAVAAVEVMSRTGVPARWRDRTLGEAIAGIPGARTRRLLTTLAGVSSTAELDKFTVGAMASTVRRMGGAAGMLSSKGGAQESLIVEGAGRLAELIAADLGDGVRLGDPAVHVSRDDDGVTVRTRSGAVVRAGHAVIAVPPPVAARIEHQPGLPHARVDCQDGMRMGSVYKAVVVYPTPFWRSGGPAETVVLGETGIGVFDSTSPAGPGHLTVLVGGTDARVFDDLTVDQRRARVLDALGGLFGDEARAPADFHDKVWQNDEHVGGGYLALPLPGAAGAALPADSTPCGRVHWAGTETSDDHPGYLEGAICAGRRAASEIIDLRR</sequence>
<feature type="binding site" evidence="4">
    <location>
        <position position="18"/>
    </location>
    <ligand>
        <name>FAD</name>
        <dbReference type="ChEBI" id="CHEBI:57692"/>
    </ligand>
</feature>
<evidence type="ECO:0000313" key="6">
    <source>
        <dbReference type="EMBL" id="GEE02914.1"/>
    </source>
</evidence>
<dbReference type="InterPro" id="IPR001613">
    <property type="entry name" value="Flavin_amine_oxidase"/>
</dbReference>
<comment type="cofactor">
    <cofactor evidence="1">
        <name>FAD</name>
        <dbReference type="ChEBI" id="CHEBI:57692"/>
    </cofactor>
</comment>
<comment type="caution">
    <text evidence="6">The sequence shown here is derived from an EMBL/GenBank/DDBJ whole genome shotgun (WGS) entry which is preliminary data.</text>
</comment>
<evidence type="ECO:0000256" key="1">
    <source>
        <dbReference type="ARBA" id="ARBA00001974"/>
    </source>
</evidence>
<dbReference type="PANTHER" id="PTHR43563">
    <property type="entry name" value="AMINE OXIDASE"/>
    <property type="match status" value="1"/>
</dbReference>
<dbReference type="AlphaFoldDB" id="A0A7I9VCA1"/>
<dbReference type="InterPro" id="IPR002937">
    <property type="entry name" value="Amino_oxidase"/>
</dbReference>
<comment type="similarity">
    <text evidence="2">Belongs to the flavin monoamine oxidase family.</text>
</comment>
<gene>
    <name evidence="6" type="primary">aofH_3</name>
    <name evidence="6" type="ORF">nbrc107696_33600</name>
</gene>
<accession>A0A7I9VCA1</accession>
<dbReference type="EMBL" id="BJOV01000005">
    <property type="protein sequence ID" value="GEE02914.1"/>
    <property type="molecule type" value="Genomic_DNA"/>
</dbReference>
<evidence type="ECO:0000259" key="5">
    <source>
        <dbReference type="Pfam" id="PF01593"/>
    </source>
</evidence>
<feature type="binding site" evidence="4">
    <location>
        <begin position="37"/>
        <end position="38"/>
    </location>
    <ligand>
        <name>FAD</name>
        <dbReference type="ChEBI" id="CHEBI:57692"/>
    </ligand>
</feature>
<reference evidence="7" key="1">
    <citation type="submission" date="2019-06" db="EMBL/GenBank/DDBJ databases">
        <title>Gordonia isolated from sludge of a wastewater treatment plant.</title>
        <authorList>
            <person name="Tamura T."/>
            <person name="Aoyama K."/>
            <person name="Kang Y."/>
            <person name="Saito S."/>
            <person name="Akiyama N."/>
            <person name="Yazawa K."/>
            <person name="Gonoi T."/>
            <person name="Mikami Y."/>
        </authorList>
    </citation>
    <scope>NUCLEOTIDE SEQUENCE [LARGE SCALE GENOMIC DNA]</scope>
    <source>
        <strain evidence="7">NBRC 107696</strain>
    </source>
</reference>
<dbReference type="RefSeq" id="WP_161896536.1">
    <property type="nucleotide sequence ID" value="NZ_BJOV01000005.1"/>
</dbReference>
<dbReference type="Proteomes" id="UP000444960">
    <property type="component" value="Unassembled WGS sequence"/>
</dbReference>
<dbReference type="PRINTS" id="PR00757">
    <property type="entry name" value="AMINEOXDASEF"/>
</dbReference>
<protein>
    <submittedName>
        <fullName evidence="6">Putative flavin-containing monoamine oxidase AofH</fullName>
    </submittedName>
</protein>
<dbReference type="Pfam" id="PF01593">
    <property type="entry name" value="Amino_oxidase"/>
    <property type="match status" value="2"/>
</dbReference>
<feature type="binding site" evidence="4">
    <location>
        <position position="407"/>
    </location>
    <ligand>
        <name>FAD</name>
        <dbReference type="ChEBI" id="CHEBI:57692"/>
    </ligand>
</feature>
<evidence type="ECO:0000313" key="7">
    <source>
        <dbReference type="Proteomes" id="UP000444960"/>
    </source>
</evidence>
<feature type="domain" description="Amine oxidase" evidence="5">
    <location>
        <begin position="17"/>
        <end position="83"/>
    </location>
</feature>
<keyword evidence="3" id="KW-0560">Oxidoreductase</keyword>
<dbReference type="InterPro" id="IPR036188">
    <property type="entry name" value="FAD/NAD-bd_sf"/>
</dbReference>
<name>A0A7I9VCA1_9ACTN</name>
<organism evidence="6 7">
    <name type="scientific">Gordonia spumicola</name>
    <dbReference type="NCBI Taxonomy" id="589161"/>
    <lineage>
        <taxon>Bacteria</taxon>
        <taxon>Bacillati</taxon>
        <taxon>Actinomycetota</taxon>
        <taxon>Actinomycetes</taxon>
        <taxon>Mycobacteriales</taxon>
        <taxon>Gordoniaceae</taxon>
        <taxon>Gordonia</taxon>
    </lineage>
</organism>
<dbReference type="PANTHER" id="PTHR43563:SF1">
    <property type="entry name" value="AMINE OXIDASE [FLAVIN-CONTAINING] B"/>
    <property type="match status" value="1"/>
</dbReference>
<evidence type="ECO:0000256" key="4">
    <source>
        <dbReference type="PIRSR" id="PIRSR601613-1"/>
    </source>
</evidence>
<evidence type="ECO:0000256" key="2">
    <source>
        <dbReference type="ARBA" id="ARBA00005995"/>
    </source>
</evidence>
<feature type="domain" description="Amine oxidase" evidence="5">
    <location>
        <begin position="186"/>
        <end position="431"/>
    </location>
</feature>
<proteinExistence type="inferred from homology"/>
<dbReference type="GO" id="GO:0016491">
    <property type="term" value="F:oxidoreductase activity"/>
    <property type="evidence" value="ECO:0007669"/>
    <property type="project" value="UniProtKB-KW"/>
</dbReference>
<keyword evidence="7" id="KW-1185">Reference proteome</keyword>
<dbReference type="SUPFAM" id="SSF54373">
    <property type="entry name" value="FAD-linked reductases, C-terminal domain"/>
    <property type="match status" value="1"/>
</dbReference>
<evidence type="ECO:0000256" key="3">
    <source>
        <dbReference type="ARBA" id="ARBA00023002"/>
    </source>
</evidence>